<dbReference type="InterPro" id="IPR011335">
    <property type="entry name" value="Restrct_endonuc-II-like"/>
</dbReference>
<dbReference type="CDD" id="cd06260">
    <property type="entry name" value="DUF820-like"/>
    <property type="match status" value="1"/>
</dbReference>
<dbReference type="GO" id="GO:0004519">
    <property type="term" value="F:endonuclease activity"/>
    <property type="evidence" value="ECO:0007669"/>
    <property type="project" value="UniProtKB-KW"/>
</dbReference>
<dbReference type="Pfam" id="PF05685">
    <property type="entry name" value="Uma2"/>
    <property type="match status" value="1"/>
</dbReference>
<keyword evidence="3" id="KW-1185">Reference proteome</keyword>
<keyword evidence="2" id="KW-0255">Endonuclease</keyword>
<evidence type="ECO:0000259" key="1">
    <source>
        <dbReference type="Pfam" id="PF05685"/>
    </source>
</evidence>
<dbReference type="InterPro" id="IPR012296">
    <property type="entry name" value="Nuclease_put_TT1808"/>
</dbReference>
<organism evidence="2 3">
    <name type="scientific">Allosaccharopolyspora coralli</name>
    <dbReference type="NCBI Taxonomy" id="2665642"/>
    <lineage>
        <taxon>Bacteria</taxon>
        <taxon>Bacillati</taxon>
        <taxon>Actinomycetota</taxon>
        <taxon>Actinomycetes</taxon>
        <taxon>Pseudonocardiales</taxon>
        <taxon>Pseudonocardiaceae</taxon>
        <taxon>Allosaccharopolyspora</taxon>
    </lineage>
</organism>
<proteinExistence type="predicted"/>
<protein>
    <submittedName>
        <fullName evidence="2">Uma2 family endonuclease</fullName>
    </submittedName>
</protein>
<dbReference type="PANTHER" id="PTHR35400">
    <property type="entry name" value="SLR1083 PROTEIN"/>
    <property type="match status" value="1"/>
</dbReference>
<dbReference type="PANTHER" id="PTHR35400:SF3">
    <property type="entry name" value="SLL1072 PROTEIN"/>
    <property type="match status" value="1"/>
</dbReference>
<feature type="domain" description="Putative restriction endonuclease" evidence="1">
    <location>
        <begin position="13"/>
        <end position="179"/>
    </location>
</feature>
<dbReference type="AlphaFoldDB" id="A0A5Q3Q1K2"/>
<dbReference type="InterPro" id="IPR008538">
    <property type="entry name" value="Uma2"/>
</dbReference>
<accession>A0A5Q3Q1K2</accession>
<reference evidence="3" key="1">
    <citation type="submission" date="2019-11" db="EMBL/GenBank/DDBJ databases">
        <title>The complete genome sequence of Saccharopolyspora sp. E2A.</title>
        <authorList>
            <person name="Zhang G."/>
        </authorList>
    </citation>
    <scope>NUCLEOTIDE SEQUENCE [LARGE SCALE GENOMIC DNA]</scope>
    <source>
        <strain evidence="3">E2A</strain>
    </source>
</reference>
<evidence type="ECO:0000313" key="2">
    <source>
        <dbReference type="EMBL" id="QGK68362.1"/>
    </source>
</evidence>
<gene>
    <name evidence="2" type="ORF">GIY23_01215</name>
</gene>
<dbReference type="KEGG" id="sace:GIY23_01215"/>
<dbReference type="SUPFAM" id="SSF52980">
    <property type="entry name" value="Restriction endonuclease-like"/>
    <property type="match status" value="1"/>
</dbReference>
<dbReference type="Proteomes" id="UP000371041">
    <property type="component" value="Chromosome"/>
</dbReference>
<dbReference type="EMBL" id="CP045929">
    <property type="protein sequence ID" value="QGK68362.1"/>
    <property type="molecule type" value="Genomic_DNA"/>
</dbReference>
<keyword evidence="2" id="KW-0540">Nuclease</keyword>
<name>A0A5Q3Q1K2_9PSEU</name>
<sequence>MTAMTWPDHLLSLDEFERLPEDDSRRYELQEGVLHVTPKAASLHQRVVKRLASLLDQQLDERWEAMLDVEVVLTASYPPTLRVPDVVVASTDLIDQNPNRLHAQDVVLAVEVISPGSSRMDRVYKLFEYAKAGIPFYWVVELGDSVSVTAMRLGGETYDVVFDGGGEMILEQPFPLTLDLPSLARRGPAP</sequence>
<dbReference type="Gene3D" id="3.90.1570.10">
    <property type="entry name" value="tt1808, chain A"/>
    <property type="match status" value="1"/>
</dbReference>
<keyword evidence="2" id="KW-0378">Hydrolase</keyword>
<evidence type="ECO:0000313" key="3">
    <source>
        <dbReference type="Proteomes" id="UP000371041"/>
    </source>
</evidence>